<feature type="modified residue" description="4-aspartylphosphate" evidence="1">
    <location>
        <position position="62"/>
    </location>
</feature>
<protein>
    <submittedName>
        <fullName evidence="3">Response regulator receiver domain-containing protein</fullName>
    </submittedName>
</protein>
<gene>
    <name evidence="3" type="ORF">SAMN06295912_101175</name>
</gene>
<keyword evidence="1" id="KW-0597">Phosphoprotein</keyword>
<name>A0A239BIB9_9SPHN</name>
<proteinExistence type="predicted"/>
<dbReference type="OrthoDB" id="7471842at2"/>
<keyword evidence="4" id="KW-1185">Reference proteome</keyword>
<dbReference type="RefSeq" id="WP_089217708.1">
    <property type="nucleotide sequence ID" value="NZ_FZOS01000001.1"/>
</dbReference>
<dbReference type="Pfam" id="PF00072">
    <property type="entry name" value="Response_reg"/>
    <property type="match status" value="1"/>
</dbReference>
<feature type="domain" description="Response regulatory" evidence="2">
    <location>
        <begin position="12"/>
        <end position="121"/>
    </location>
</feature>
<dbReference type="InterPro" id="IPR011006">
    <property type="entry name" value="CheY-like_superfamily"/>
</dbReference>
<evidence type="ECO:0000259" key="2">
    <source>
        <dbReference type="PROSITE" id="PS50110"/>
    </source>
</evidence>
<dbReference type="SUPFAM" id="SSF52172">
    <property type="entry name" value="CheY-like"/>
    <property type="match status" value="1"/>
</dbReference>
<evidence type="ECO:0000313" key="4">
    <source>
        <dbReference type="Proteomes" id="UP000198281"/>
    </source>
</evidence>
<dbReference type="PROSITE" id="PS50110">
    <property type="entry name" value="RESPONSE_REGULATORY"/>
    <property type="match status" value="1"/>
</dbReference>
<dbReference type="InterPro" id="IPR001789">
    <property type="entry name" value="Sig_transdc_resp-reg_receiver"/>
</dbReference>
<dbReference type="AlphaFoldDB" id="A0A239BIB9"/>
<reference evidence="4" key="1">
    <citation type="submission" date="2017-06" db="EMBL/GenBank/DDBJ databases">
        <authorList>
            <person name="Varghese N."/>
            <person name="Submissions S."/>
        </authorList>
    </citation>
    <scope>NUCLEOTIDE SEQUENCE [LARGE SCALE GENOMIC DNA]</scope>
    <source>
        <strain evidence="4">LNB2</strain>
    </source>
</reference>
<dbReference type="EMBL" id="FZOS01000001">
    <property type="protein sequence ID" value="SNS07429.1"/>
    <property type="molecule type" value="Genomic_DNA"/>
</dbReference>
<organism evidence="3 4">
    <name type="scientific">Edaphosphingomonas laterariae</name>
    <dbReference type="NCBI Taxonomy" id="861865"/>
    <lineage>
        <taxon>Bacteria</taxon>
        <taxon>Pseudomonadati</taxon>
        <taxon>Pseudomonadota</taxon>
        <taxon>Alphaproteobacteria</taxon>
        <taxon>Sphingomonadales</taxon>
        <taxon>Rhizorhabdaceae</taxon>
        <taxon>Edaphosphingomonas</taxon>
    </lineage>
</organism>
<evidence type="ECO:0000256" key="1">
    <source>
        <dbReference type="PROSITE-ProRule" id="PRU00169"/>
    </source>
</evidence>
<dbReference type="SMART" id="SM00448">
    <property type="entry name" value="REC"/>
    <property type="match status" value="1"/>
</dbReference>
<sequence>MRFGEKDRVIKRLLIVEDEPLVAFDNEHALVEAGYHIVATVDRVAAATAALRDGLVDLALVDVRLAGGDNGMDVARVALERGVPVLIVTATCPAEARALAIGCLAKPHSTRTLRAAIRVVEERLRGATPKRLPAGLALFDAEG</sequence>
<evidence type="ECO:0000313" key="3">
    <source>
        <dbReference type="EMBL" id="SNS07429.1"/>
    </source>
</evidence>
<dbReference type="GO" id="GO:0000160">
    <property type="term" value="P:phosphorelay signal transduction system"/>
    <property type="evidence" value="ECO:0007669"/>
    <property type="project" value="InterPro"/>
</dbReference>
<accession>A0A239BIB9</accession>
<dbReference type="Gene3D" id="3.40.50.2300">
    <property type="match status" value="1"/>
</dbReference>
<dbReference type="Proteomes" id="UP000198281">
    <property type="component" value="Unassembled WGS sequence"/>
</dbReference>